<keyword evidence="3" id="KW-1185">Reference proteome</keyword>
<name>A0A432PDG0_9HYPH</name>
<proteinExistence type="predicted"/>
<organism evidence="2 3">
    <name type="scientific">Rhizobium vallis</name>
    <dbReference type="NCBI Taxonomy" id="634290"/>
    <lineage>
        <taxon>Bacteria</taxon>
        <taxon>Pseudomonadati</taxon>
        <taxon>Pseudomonadota</taxon>
        <taxon>Alphaproteobacteria</taxon>
        <taxon>Hyphomicrobiales</taxon>
        <taxon>Rhizobiaceae</taxon>
        <taxon>Rhizobium/Agrobacterium group</taxon>
        <taxon>Rhizobium</taxon>
    </lineage>
</organism>
<dbReference type="OrthoDB" id="21319at2"/>
<dbReference type="Proteomes" id="UP000278823">
    <property type="component" value="Unassembled WGS sequence"/>
</dbReference>
<comment type="caution">
    <text evidence="2">The sequence shown here is derived from an EMBL/GenBank/DDBJ whole genome shotgun (WGS) entry which is preliminary data.</text>
</comment>
<gene>
    <name evidence="2" type="ORF">EFQ99_26650</name>
</gene>
<dbReference type="Gene3D" id="3.30.470.10">
    <property type="match status" value="1"/>
</dbReference>
<sequence length="88" mass="10152">MQEKLRPVRNSDAIRDFPLRLWIKRNGDNNQQAWRAGAEILGFKVPCCVEELDAATVELLKRPGVRNAYIRPIAWRGSEMMSVSARRK</sequence>
<evidence type="ECO:0000313" key="2">
    <source>
        <dbReference type="EMBL" id="RUM21392.1"/>
    </source>
</evidence>
<reference evidence="3" key="1">
    <citation type="submission" date="2018-11" db="EMBL/GenBank/DDBJ databases">
        <title>Rhizobium chutanense sp. nov., isolated from root nodules of Phaseolus vulgaris in China.</title>
        <authorList>
            <person name="Huo Y."/>
        </authorList>
    </citation>
    <scope>NUCLEOTIDE SEQUENCE [LARGE SCALE GENOMIC DNA]</scope>
    <source>
        <strain evidence="3">CCBAU 65647</strain>
    </source>
</reference>
<dbReference type="SUPFAM" id="SSF56752">
    <property type="entry name" value="D-aminoacid aminotransferase-like PLP-dependent enzymes"/>
    <property type="match status" value="1"/>
</dbReference>
<dbReference type="InterPro" id="IPR043131">
    <property type="entry name" value="BCAT-like_N"/>
</dbReference>
<dbReference type="GO" id="GO:0003824">
    <property type="term" value="F:catalytic activity"/>
    <property type="evidence" value="ECO:0007669"/>
    <property type="project" value="InterPro"/>
</dbReference>
<dbReference type="InterPro" id="IPR036038">
    <property type="entry name" value="Aminotransferase-like"/>
</dbReference>
<evidence type="ECO:0000313" key="3">
    <source>
        <dbReference type="Proteomes" id="UP000278823"/>
    </source>
</evidence>
<accession>A0A432PDG0</accession>
<protein>
    <recommendedName>
        <fullName evidence="1">Probable branched-chain-amino-acid aminotransferase</fullName>
    </recommendedName>
</protein>
<dbReference type="AlphaFoldDB" id="A0A432PDG0"/>
<evidence type="ECO:0000256" key="1">
    <source>
        <dbReference type="ARBA" id="ARBA00014472"/>
    </source>
</evidence>
<dbReference type="EMBL" id="RJTH01000012">
    <property type="protein sequence ID" value="RUM21392.1"/>
    <property type="molecule type" value="Genomic_DNA"/>
</dbReference>
<dbReference type="RefSeq" id="WP_126924202.1">
    <property type="nucleotide sequence ID" value="NZ_ML133696.1"/>
</dbReference>